<evidence type="ECO:0000259" key="5">
    <source>
        <dbReference type="PROSITE" id="PS51379"/>
    </source>
</evidence>
<name>A0A2G9YJ73_9BACT</name>
<dbReference type="Gene3D" id="3.30.70.20">
    <property type="match status" value="1"/>
</dbReference>
<dbReference type="InterPro" id="IPR017900">
    <property type="entry name" value="4Fe4S_Fe_S_CS"/>
</dbReference>
<dbReference type="AlphaFoldDB" id="A0A2G9YJ73"/>
<reference evidence="6 7" key="1">
    <citation type="submission" date="2017-09" db="EMBL/GenBank/DDBJ databases">
        <title>Depth-based differentiation of microbial function through sediment-hosted aquifers and enrichment of novel symbionts in the deep terrestrial subsurface.</title>
        <authorList>
            <person name="Probst A.J."/>
            <person name="Ladd B."/>
            <person name="Jarett J.K."/>
            <person name="Geller-Mcgrath D.E."/>
            <person name="Sieber C.M."/>
            <person name="Emerson J.B."/>
            <person name="Anantharaman K."/>
            <person name="Thomas B.C."/>
            <person name="Malmstrom R."/>
            <person name="Stieglmeier M."/>
            <person name="Klingl A."/>
            <person name="Woyke T."/>
            <person name="Ryan C.M."/>
            <person name="Banfield J.F."/>
        </authorList>
    </citation>
    <scope>NUCLEOTIDE SEQUENCE [LARGE SCALE GENOMIC DNA]</scope>
    <source>
        <strain evidence="6">CG23_combo_of_CG06-09_8_20_14_all_41_10</strain>
    </source>
</reference>
<dbReference type="InterPro" id="IPR017896">
    <property type="entry name" value="4Fe4S_Fe-S-bd"/>
</dbReference>
<dbReference type="InterPro" id="IPR007160">
    <property type="entry name" value="DUF362"/>
</dbReference>
<sequence length="382" mass="42218">MIFRNLTKREMNAQVSIIRCGDYAPVLVQGAVKKAIDSLGGITNFIKPASKVLVKPNLLMAKGPEFGIDTHPEVVRAVVKLLKGINCKIFLGDGPSVWGSQIENVDEVYVQSGMKAVCEEEGIELVKFDKRRWRGKFPLTTWLDNCDYLISIPKFKTHDFTILTGAIKNLFGLVSGTYKTELHKKYFAEEEFAKMLVDIYEQVRPSLTVVDGIMAMEGDGPGTAGKLRQTNLLLAGSDGVALDSVMALIMGLEPLDILTTKEAARRQLGAADINCIEVLGEKLEDVINEPFQLPATSLIKKTPRPIIEIAKKFIRFYPKINHHRCIRCGACIQACPQKVISMQANKIVIDYRGCISCFCCPEACPAAAIRVRKSLLAKMIGL</sequence>
<dbReference type="PANTHER" id="PTHR24960">
    <property type="entry name" value="PHOTOSYSTEM I IRON-SULFUR CENTER-RELATED"/>
    <property type="match status" value="1"/>
</dbReference>
<keyword evidence="1" id="KW-0004">4Fe-4S</keyword>
<evidence type="ECO:0000256" key="4">
    <source>
        <dbReference type="ARBA" id="ARBA00023014"/>
    </source>
</evidence>
<gene>
    <name evidence="6" type="ORF">COX41_03725</name>
</gene>
<proteinExistence type="predicted"/>
<feature type="domain" description="4Fe-4S ferredoxin-type" evidence="5">
    <location>
        <begin position="346"/>
        <end position="374"/>
    </location>
</feature>
<organism evidence="6 7">
    <name type="scientific">Candidatus Sherwoodlollariibacterium unditelluris</name>
    <dbReference type="NCBI Taxonomy" id="1974757"/>
    <lineage>
        <taxon>Bacteria</taxon>
        <taxon>Pseudomonadati</taxon>
        <taxon>Candidatus Omnitrophota</taxon>
        <taxon>Candidatus Sherwoodlollariibacterium</taxon>
    </lineage>
</organism>
<dbReference type="EMBL" id="PCRK01000093">
    <property type="protein sequence ID" value="PIP19276.1"/>
    <property type="molecule type" value="Genomic_DNA"/>
</dbReference>
<dbReference type="PANTHER" id="PTHR24960:SF76">
    <property type="entry name" value="4FE-4S FERREDOXIN-TYPE DOMAIN-CONTAINING PROTEIN"/>
    <property type="match status" value="1"/>
</dbReference>
<dbReference type="GO" id="GO:0051539">
    <property type="term" value="F:4 iron, 4 sulfur cluster binding"/>
    <property type="evidence" value="ECO:0007669"/>
    <property type="project" value="UniProtKB-KW"/>
</dbReference>
<dbReference type="Pfam" id="PF04015">
    <property type="entry name" value="DUF362"/>
    <property type="match status" value="1"/>
</dbReference>
<dbReference type="GO" id="GO:0046872">
    <property type="term" value="F:metal ion binding"/>
    <property type="evidence" value="ECO:0007669"/>
    <property type="project" value="UniProtKB-KW"/>
</dbReference>
<comment type="caution">
    <text evidence="6">The sequence shown here is derived from an EMBL/GenBank/DDBJ whole genome shotgun (WGS) entry which is preliminary data.</text>
</comment>
<protein>
    <recommendedName>
        <fullName evidence="5">4Fe-4S ferredoxin-type domain-containing protein</fullName>
    </recommendedName>
</protein>
<dbReference type="Pfam" id="PF13237">
    <property type="entry name" value="Fer4_10"/>
    <property type="match status" value="1"/>
</dbReference>
<keyword evidence="3" id="KW-0408">Iron</keyword>
<dbReference type="SUPFAM" id="SSF54862">
    <property type="entry name" value="4Fe-4S ferredoxins"/>
    <property type="match status" value="1"/>
</dbReference>
<evidence type="ECO:0000313" key="7">
    <source>
        <dbReference type="Proteomes" id="UP000231292"/>
    </source>
</evidence>
<dbReference type="PROSITE" id="PS51379">
    <property type="entry name" value="4FE4S_FER_2"/>
    <property type="match status" value="2"/>
</dbReference>
<evidence type="ECO:0000313" key="6">
    <source>
        <dbReference type="EMBL" id="PIP19276.1"/>
    </source>
</evidence>
<keyword evidence="4" id="KW-0411">Iron-sulfur</keyword>
<dbReference type="Proteomes" id="UP000231292">
    <property type="component" value="Unassembled WGS sequence"/>
</dbReference>
<keyword evidence="2" id="KW-0479">Metal-binding</keyword>
<evidence type="ECO:0000256" key="3">
    <source>
        <dbReference type="ARBA" id="ARBA00023004"/>
    </source>
</evidence>
<feature type="domain" description="4Fe-4S ferredoxin-type" evidence="5">
    <location>
        <begin position="316"/>
        <end position="345"/>
    </location>
</feature>
<evidence type="ECO:0000256" key="2">
    <source>
        <dbReference type="ARBA" id="ARBA00022723"/>
    </source>
</evidence>
<dbReference type="PROSITE" id="PS00198">
    <property type="entry name" value="4FE4S_FER_1"/>
    <property type="match status" value="1"/>
</dbReference>
<evidence type="ECO:0000256" key="1">
    <source>
        <dbReference type="ARBA" id="ARBA00022485"/>
    </source>
</evidence>
<accession>A0A2G9YJ73</accession>
<dbReference type="InterPro" id="IPR050157">
    <property type="entry name" value="PSI_iron-sulfur_center"/>
</dbReference>